<dbReference type="EC" id="3.1.21.3" evidence="3"/>
<name>A0ABT9ZGK6_9BACI</name>
<dbReference type="GO" id="GO:0009035">
    <property type="term" value="F:type I site-specific deoxyribonuclease activity"/>
    <property type="evidence" value="ECO:0007669"/>
    <property type="project" value="UniProtKB-EC"/>
</dbReference>
<dbReference type="PANTHER" id="PTHR47396:SF1">
    <property type="entry name" value="ATP-DEPENDENT HELICASE IRC3-RELATED"/>
    <property type="match status" value="1"/>
</dbReference>
<dbReference type="Pfam" id="PF08463">
    <property type="entry name" value="EcoEI_R_C"/>
    <property type="match status" value="1"/>
</dbReference>
<dbReference type="SMART" id="SM00487">
    <property type="entry name" value="DEXDc"/>
    <property type="match status" value="1"/>
</dbReference>
<dbReference type="InterPro" id="IPR027417">
    <property type="entry name" value="P-loop_NTPase"/>
</dbReference>
<protein>
    <submittedName>
        <fullName evidence="3">Type I restriction enzyme R subunit</fullName>
        <ecNumber evidence="3">3.1.21.3</ecNumber>
    </submittedName>
</protein>
<dbReference type="RefSeq" id="WP_307341091.1">
    <property type="nucleotide sequence ID" value="NZ_JAUSUD010000009.1"/>
</dbReference>
<keyword evidence="4" id="KW-1185">Reference proteome</keyword>
<dbReference type="InterPro" id="IPR050742">
    <property type="entry name" value="Helicase_Restrict-Modif_Enz"/>
</dbReference>
<dbReference type="SUPFAM" id="SSF52540">
    <property type="entry name" value="P-loop containing nucleoside triphosphate hydrolases"/>
    <property type="match status" value="2"/>
</dbReference>
<comment type="caution">
    <text evidence="3">The sequence shown here is derived from an EMBL/GenBank/DDBJ whole genome shotgun (WGS) entry which is preliminary data.</text>
</comment>
<keyword evidence="1" id="KW-0175">Coiled coil</keyword>
<organism evidence="3 4">
    <name type="scientific">Metabacillus malikii</name>
    <dbReference type="NCBI Taxonomy" id="1504265"/>
    <lineage>
        <taxon>Bacteria</taxon>
        <taxon>Bacillati</taxon>
        <taxon>Bacillota</taxon>
        <taxon>Bacilli</taxon>
        <taxon>Bacillales</taxon>
        <taxon>Bacillaceae</taxon>
        <taxon>Metabacillus</taxon>
    </lineage>
</organism>
<dbReference type="Pfam" id="PF13643">
    <property type="entry name" value="DUF4145"/>
    <property type="match status" value="1"/>
</dbReference>
<dbReference type="PANTHER" id="PTHR47396">
    <property type="entry name" value="TYPE I RESTRICTION ENZYME ECOKI R PROTEIN"/>
    <property type="match status" value="1"/>
</dbReference>
<dbReference type="Gene3D" id="3.90.1570.30">
    <property type="match status" value="1"/>
</dbReference>
<dbReference type="InterPro" id="IPR014001">
    <property type="entry name" value="Helicase_ATP-bd"/>
</dbReference>
<dbReference type="EMBL" id="JAUSUD010000009">
    <property type="protein sequence ID" value="MDQ0230932.1"/>
    <property type="molecule type" value="Genomic_DNA"/>
</dbReference>
<gene>
    <name evidence="3" type="ORF">J2S19_002193</name>
</gene>
<proteinExistence type="predicted"/>
<feature type="coiled-coil region" evidence="1">
    <location>
        <begin position="147"/>
        <end position="203"/>
    </location>
</feature>
<dbReference type="InterPro" id="IPR013670">
    <property type="entry name" value="EcoEI_R_C_dom"/>
</dbReference>
<keyword evidence="3" id="KW-0378">Hydrolase</keyword>
<dbReference type="PROSITE" id="PS51192">
    <property type="entry name" value="HELICASE_ATP_BIND_1"/>
    <property type="match status" value="1"/>
</dbReference>
<reference evidence="3 4" key="1">
    <citation type="submission" date="2023-07" db="EMBL/GenBank/DDBJ databases">
        <title>Genomic Encyclopedia of Type Strains, Phase IV (KMG-IV): sequencing the most valuable type-strain genomes for metagenomic binning, comparative biology and taxonomic classification.</title>
        <authorList>
            <person name="Goeker M."/>
        </authorList>
    </citation>
    <scope>NUCLEOTIDE SEQUENCE [LARGE SCALE GENOMIC DNA]</scope>
    <source>
        <strain evidence="3 4">DSM 29005</strain>
    </source>
</reference>
<accession>A0ABT9ZGK6</accession>
<dbReference type="Proteomes" id="UP001234495">
    <property type="component" value="Unassembled WGS sequence"/>
</dbReference>
<evidence type="ECO:0000256" key="1">
    <source>
        <dbReference type="SAM" id="Coils"/>
    </source>
</evidence>
<dbReference type="Gene3D" id="3.40.50.300">
    <property type="entry name" value="P-loop containing nucleotide triphosphate hydrolases"/>
    <property type="match status" value="2"/>
</dbReference>
<evidence type="ECO:0000259" key="2">
    <source>
        <dbReference type="PROSITE" id="PS51192"/>
    </source>
</evidence>
<evidence type="ECO:0000313" key="3">
    <source>
        <dbReference type="EMBL" id="MDQ0230932.1"/>
    </source>
</evidence>
<dbReference type="CDD" id="cd18032">
    <property type="entry name" value="DEXHc_RE_I_III_res"/>
    <property type="match status" value="1"/>
</dbReference>
<sequence>MATNFQFLKDYSEYKLFSKACLDAENVLITSPAMSAVGSRKAFELAVKWVYSADTTMKMPYKDNLQALVHEESFRYAVDPTTWGKLQYIVKVGNMAVHTEKSISQNDAILSLSILFEFIQWIDYCYGTDYEDRKFDEKLIPKADDNAELAKNIENQLSNELKSFKKKTDKLINEKDKEIARLVAELEKKSKEYTANKDEHKAERRFTSKDISEFTTRKRYIDVDLKTLGWSFSQSAKKDCVEVEMEVCGMPKELGSGQGFVDYVLWGKDGTPIAIIEAKRTIKDPKKGTHQAWLYANCIEQMTGHRPIIFNTNGYDYFIWDDKTSPQRAVSSVFSRDDLHKIYNRRFSRKNLSEIKIDDKITDRYYQKEAIRAVADNIEKGHMRSLLVMATGTGKTRTAASLTDVLSRGGYITNILFLADRTALVTQAKSDFKIYLPDMSLCNLISNKDDKNARVVFSTYPTMLNSIDSARNPDGSRLFTPAHFDLIIVDESHRSIFKKYKAIFDYFDAYVVGLTATPREDVHSSTYDFFQVQKNVPTFAYDYDTAVYKDHVLVPFHNIEVTTKFLSEGITYQDLSKEERERYEEDFTDENGEMPDEIPAPEINKFIFNQNTVDHVINDLMTNGFKDASGTRLGKTIIFATNKRHAQFIVDRFNELYPEYKGGFCKRIVSSDDYAQDLILQFKNPVKEPHIAVSVDMLDTGIDVREIVNLVFFKRVRSKIKFWQMIGRGTRIRPDLFGKGKDKEYFYIFDYLGNFEFFREKKNGIDAGASVSTQAGIFAKKIKLIFHMQDSAFVEEDFQKLRNSMIKEVFQQIAMLSVDRIDVKMKRKYVDKFNSKEAFICLTEQDKSDLIGNIADLVSLNDNDEKAVEFDNLIYGLMLSQIEGTKMLTRFKNATIAKASILLKKATIPAVKEKIPILKEVTEDEFWDGADILNFERIRQELRDLMKFAVEDAPKFVYTNLDDVELERTIGKEFELSYDFEDYKLKVNKYIEENKNNIAIHKLRNNIPLNESDYKTLEKIFTGELGTKEDYEQNFKDTPFGLLVRRIAKMEREAALKAFSAFINEENLNANQIAFVNKVIDYIEHNGYFENAAELTKPPFDKPQSFIKLFDAGKQKKLVHIINQVKENATKTIS</sequence>
<dbReference type="InterPro" id="IPR006935">
    <property type="entry name" value="Helicase/UvrB_N"/>
</dbReference>
<dbReference type="CDD" id="cd18799">
    <property type="entry name" value="SF2_C_EcoAI-like"/>
    <property type="match status" value="1"/>
</dbReference>
<feature type="domain" description="Helicase ATP-binding" evidence="2">
    <location>
        <begin position="376"/>
        <end position="536"/>
    </location>
</feature>
<dbReference type="Pfam" id="PF04851">
    <property type="entry name" value="ResIII"/>
    <property type="match status" value="1"/>
</dbReference>
<dbReference type="InterPro" id="IPR025285">
    <property type="entry name" value="DUF4145"/>
</dbReference>
<evidence type="ECO:0000313" key="4">
    <source>
        <dbReference type="Proteomes" id="UP001234495"/>
    </source>
</evidence>